<reference evidence="2" key="2">
    <citation type="submission" date="2023-04" db="EMBL/GenBank/DDBJ databases">
        <title>'Rhodoalgimonas zhirmunskyi' gen. nov., isolated from a red alga.</title>
        <authorList>
            <person name="Nedashkovskaya O.I."/>
            <person name="Otstavnykh N.Y."/>
            <person name="Bystritskaya E.P."/>
            <person name="Balabanova L.A."/>
            <person name="Isaeva M.P."/>
        </authorList>
    </citation>
    <scope>NUCLEOTIDE SEQUENCE</scope>
    <source>
        <strain evidence="2">10Alg 79</strain>
    </source>
</reference>
<dbReference type="RefSeq" id="WP_317624614.1">
    <property type="nucleotide sequence ID" value="NZ_JANFFA010000001.1"/>
</dbReference>
<accession>A0AAJ1X4Y4</accession>
<organism evidence="2 3">
    <name type="scientific">Rhodalgimonas zhirmunskyi</name>
    <dbReference type="NCBI Taxonomy" id="2964767"/>
    <lineage>
        <taxon>Bacteria</taxon>
        <taxon>Pseudomonadati</taxon>
        <taxon>Pseudomonadota</taxon>
        <taxon>Alphaproteobacteria</taxon>
        <taxon>Rhodobacterales</taxon>
        <taxon>Roseobacteraceae</taxon>
        <taxon>Rhodalgimonas</taxon>
    </lineage>
</organism>
<evidence type="ECO:0000313" key="3">
    <source>
        <dbReference type="Proteomes" id="UP001227162"/>
    </source>
</evidence>
<dbReference type="InterPro" id="IPR009562">
    <property type="entry name" value="DUF1178"/>
</dbReference>
<feature type="region of interest" description="Disordered" evidence="1">
    <location>
        <begin position="54"/>
        <end position="81"/>
    </location>
</feature>
<proteinExistence type="predicted"/>
<reference evidence="2" key="1">
    <citation type="submission" date="2022-07" db="EMBL/GenBank/DDBJ databases">
        <authorList>
            <person name="Otstavnykh N."/>
            <person name="Isaeva M."/>
            <person name="Bystritskaya E."/>
        </authorList>
    </citation>
    <scope>NUCLEOTIDE SEQUENCE</scope>
    <source>
        <strain evidence="2">10Alg 79</strain>
    </source>
</reference>
<dbReference type="AlphaFoldDB" id="A0AAJ1X4Y4"/>
<evidence type="ECO:0000256" key="1">
    <source>
        <dbReference type="SAM" id="MobiDB-lite"/>
    </source>
</evidence>
<sequence length="150" mass="15864">MIKFTLKCTDGHQFESWFQSADAFETLKTAGHVACAICGSADVAKALMAPRVRPGRNAASGAQPPETAPNRPLSTPANPGEQALAALKAHVEANSEYVGMEFAHEARAMHSGDAPARAIYGEAKLDEARALIEDGVPVAPLPFRPGRKTN</sequence>
<gene>
    <name evidence="2" type="ORF">NOI20_02690</name>
</gene>
<dbReference type="Proteomes" id="UP001227162">
    <property type="component" value="Unassembled WGS sequence"/>
</dbReference>
<dbReference type="PIRSF" id="PIRSF032131">
    <property type="entry name" value="UCP032131"/>
    <property type="match status" value="1"/>
</dbReference>
<dbReference type="EMBL" id="JANFFA010000001">
    <property type="protein sequence ID" value="MDQ2093009.1"/>
    <property type="molecule type" value="Genomic_DNA"/>
</dbReference>
<evidence type="ECO:0000313" key="2">
    <source>
        <dbReference type="EMBL" id="MDQ2093009.1"/>
    </source>
</evidence>
<dbReference type="Pfam" id="PF06676">
    <property type="entry name" value="DUF1178"/>
    <property type="match status" value="1"/>
</dbReference>
<keyword evidence="3" id="KW-1185">Reference proteome</keyword>
<name>A0AAJ1X4Y4_9RHOB</name>
<protein>
    <submittedName>
        <fullName evidence="2">DUF1178 family protein</fullName>
    </submittedName>
</protein>
<comment type="caution">
    <text evidence="2">The sequence shown here is derived from an EMBL/GenBank/DDBJ whole genome shotgun (WGS) entry which is preliminary data.</text>
</comment>